<evidence type="ECO:0000313" key="3">
    <source>
        <dbReference type="Proteomes" id="UP000054166"/>
    </source>
</evidence>
<reference evidence="2 3" key="1">
    <citation type="submission" date="2014-04" db="EMBL/GenBank/DDBJ databases">
        <authorList>
            <consortium name="DOE Joint Genome Institute"/>
            <person name="Kuo A."/>
            <person name="Tarkka M."/>
            <person name="Buscot F."/>
            <person name="Kohler A."/>
            <person name="Nagy L.G."/>
            <person name="Floudas D."/>
            <person name="Copeland A."/>
            <person name="Barry K.W."/>
            <person name="Cichocki N."/>
            <person name="Veneault-Fourrey C."/>
            <person name="LaButti K."/>
            <person name="Lindquist E.A."/>
            <person name="Lipzen A."/>
            <person name="Lundell T."/>
            <person name="Morin E."/>
            <person name="Murat C."/>
            <person name="Sun H."/>
            <person name="Tunlid A."/>
            <person name="Henrissat B."/>
            <person name="Grigoriev I.V."/>
            <person name="Hibbett D.S."/>
            <person name="Martin F."/>
            <person name="Nordberg H.P."/>
            <person name="Cantor M.N."/>
            <person name="Hua S.X."/>
        </authorList>
    </citation>
    <scope>NUCLEOTIDE SEQUENCE [LARGE SCALE GENOMIC DNA]</scope>
    <source>
        <strain evidence="2 3">F 1598</strain>
    </source>
</reference>
<dbReference type="EMBL" id="KN833045">
    <property type="protein sequence ID" value="KIM75552.1"/>
    <property type="molecule type" value="Genomic_DNA"/>
</dbReference>
<dbReference type="PANTHER" id="PTHR35587:SF4">
    <property type="match status" value="1"/>
</dbReference>
<name>A0A0C3BE26_PILCF</name>
<dbReference type="STRING" id="765440.A0A0C3BE26"/>
<protein>
    <submittedName>
        <fullName evidence="2">Uncharacterized protein</fullName>
    </submittedName>
</protein>
<feature type="region of interest" description="Disordered" evidence="1">
    <location>
        <begin position="1"/>
        <end position="93"/>
    </location>
</feature>
<reference evidence="3" key="2">
    <citation type="submission" date="2015-01" db="EMBL/GenBank/DDBJ databases">
        <title>Evolutionary Origins and Diversification of the Mycorrhizal Mutualists.</title>
        <authorList>
            <consortium name="DOE Joint Genome Institute"/>
            <consortium name="Mycorrhizal Genomics Consortium"/>
            <person name="Kohler A."/>
            <person name="Kuo A."/>
            <person name="Nagy L.G."/>
            <person name="Floudas D."/>
            <person name="Copeland A."/>
            <person name="Barry K.W."/>
            <person name="Cichocki N."/>
            <person name="Veneault-Fourrey C."/>
            <person name="LaButti K."/>
            <person name="Lindquist E.A."/>
            <person name="Lipzen A."/>
            <person name="Lundell T."/>
            <person name="Morin E."/>
            <person name="Murat C."/>
            <person name="Riley R."/>
            <person name="Ohm R."/>
            <person name="Sun H."/>
            <person name="Tunlid A."/>
            <person name="Henrissat B."/>
            <person name="Grigoriev I.V."/>
            <person name="Hibbett D.S."/>
            <person name="Martin F."/>
        </authorList>
    </citation>
    <scope>NUCLEOTIDE SEQUENCE [LARGE SCALE GENOMIC DNA]</scope>
    <source>
        <strain evidence="3">F 1598</strain>
    </source>
</reference>
<feature type="compositionally biased region" description="Basic residues" evidence="1">
    <location>
        <begin position="51"/>
        <end position="61"/>
    </location>
</feature>
<evidence type="ECO:0000313" key="2">
    <source>
        <dbReference type="EMBL" id="KIM75552.1"/>
    </source>
</evidence>
<dbReference type="PANTHER" id="PTHR35587">
    <property type="entry name" value="EXPRESSED PROTEIN"/>
    <property type="match status" value="1"/>
</dbReference>
<dbReference type="InParanoid" id="A0A0C3BE26"/>
<dbReference type="OrthoDB" id="2873061at2759"/>
<dbReference type="HOGENOM" id="CLU_059402_1_1_1"/>
<organism evidence="2 3">
    <name type="scientific">Piloderma croceum (strain F 1598)</name>
    <dbReference type="NCBI Taxonomy" id="765440"/>
    <lineage>
        <taxon>Eukaryota</taxon>
        <taxon>Fungi</taxon>
        <taxon>Dikarya</taxon>
        <taxon>Basidiomycota</taxon>
        <taxon>Agaricomycotina</taxon>
        <taxon>Agaricomycetes</taxon>
        <taxon>Agaricomycetidae</taxon>
        <taxon>Atheliales</taxon>
        <taxon>Atheliaceae</taxon>
        <taxon>Piloderma</taxon>
    </lineage>
</organism>
<gene>
    <name evidence="2" type="ORF">PILCRDRAFT_827107</name>
</gene>
<evidence type="ECO:0000256" key="1">
    <source>
        <dbReference type="SAM" id="MobiDB-lite"/>
    </source>
</evidence>
<proteinExistence type="predicted"/>
<feature type="compositionally biased region" description="Polar residues" evidence="1">
    <location>
        <begin position="64"/>
        <end position="78"/>
    </location>
</feature>
<feature type="compositionally biased region" description="Polar residues" evidence="1">
    <location>
        <begin position="15"/>
        <end position="27"/>
    </location>
</feature>
<keyword evidence="3" id="KW-1185">Reference proteome</keyword>
<accession>A0A0C3BE26</accession>
<dbReference type="Proteomes" id="UP000054166">
    <property type="component" value="Unassembled WGS sequence"/>
</dbReference>
<feature type="compositionally biased region" description="Basic and acidic residues" evidence="1">
    <location>
        <begin position="79"/>
        <end position="91"/>
    </location>
</feature>
<sequence length="169" mass="18309">MCISVKETLEKRSAQKTSLTIIMSQQNSRPPSVESERELEEEPITSPRQQSRTRRRRRRTPRSASVSSEEPGQSPNYENQRHGRDVAERKSGLPAVNELGDAVGGVTQTASGVADTATGAVSKVGNTVGNVAASVGGDKPLKLRLDINLDIEIELEARVHGDLTLALLR</sequence>
<dbReference type="AlphaFoldDB" id="A0A0C3BE26"/>